<feature type="transmembrane region" description="Helical" evidence="7">
    <location>
        <begin position="53"/>
        <end position="70"/>
    </location>
</feature>
<keyword evidence="10" id="KW-1185">Reference proteome</keyword>
<evidence type="ECO:0000256" key="7">
    <source>
        <dbReference type="SAM" id="Phobius"/>
    </source>
</evidence>
<feature type="compositionally biased region" description="Basic and acidic residues" evidence="6">
    <location>
        <begin position="425"/>
        <end position="441"/>
    </location>
</feature>
<reference evidence="10" key="1">
    <citation type="journal article" date="2013" name="Genome Announc.">
        <title>Draft genome sequence of the grapevine dieback fungus Eutypa lata UCR-EL1.</title>
        <authorList>
            <person name="Blanco-Ulate B."/>
            <person name="Rolshausen P.E."/>
            <person name="Cantu D."/>
        </authorList>
    </citation>
    <scope>NUCLEOTIDE SEQUENCE [LARGE SCALE GENOMIC DNA]</scope>
    <source>
        <strain evidence="10">UCR-EL1</strain>
    </source>
</reference>
<gene>
    <name evidence="9" type="ORF">UCREL1_6551</name>
</gene>
<evidence type="ECO:0000256" key="1">
    <source>
        <dbReference type="ARBA" id="ARBA00004141"/>
    </source>
</evidence>
<feature type="region of interest" description="Disordered" evidence="6">
    <location>
        <begin position="369"/>
        <end position="401"/>
    </location>
</feature>
<dbReference type="GO" id="GO:0016020">
    <property type="term" value="C:membrane"/>
    <property type="evidence" value="ECO:0007669"/>
    <property type="project" value="UniProtKB-SubCell"/>
</dbReference>
<evidence type="ECO:0000256" key="4">
    <source>
        <dbReference type="ARBA" id="ARBA00023136"/>
    </source>
</evidence>
<accession>M7SPU6</accession>
<organism evidence="9 10">
    <name type="scientific">Eutypa lata (strain UCR-EL1)</name>
    <name type="common">Grapevine dieback disease fungus</name>
    <name type="synonym">Eutypa armeniacae</name>
    <dbReference type="NCBI Taxonomy" id="1287681"/>
    <lineage>
        <taxon>Eukaryota</taxon>
        <taxon>Fungi</taxon>
        <taxon>Dikarya</taxon>
        <taxon>Ascomycota</taxon>
        <taxon>Pezizomycotina</taxon>
        <taxon>Sordariomycetes</taxon>
        <taxon>Xylariomycetidae</taxon>
        <taxon>Xylariales</taxon>
        <taxon>Diatrypaceae</taxon>
        <taxon>Eutypa</taxon>
    </lineage>
</organism>
<dbReference type="PANTHER" id="PTHR33048:SF47">
    <property type="entry name" value="INTEGRAL MEMBRANE PROTEIN-RELATED"/>
    <property type="match status" value="1"/>
</dbReference>
<comment type="similarity">
    <text evidence="5">Belongs to the SAT4 family.</text>
</comment>
<protein>
    <submittedName>
        <fullName evidence="9">Putative integral membrane protein</fullName>
    </submittedName>
</protein>
<proteinExistence type="inferred from homology"/>
<feature type="transmembrane region" description="Helical" evidence="7">
    <location>
        <begin position="97"/>
        <end position="120"/>
    </location>
</feature>
<dbReference type="HOGENOM" id="CLU_577501_0_0_1"/>
<keyword evidence="3 7" id="KW-1133">Transmembrane helix</keyword>
<dbReference type="InterPro" id="IPR049326">
    <property type="entry name" value="Rhodopsin_dom_fungi"/>
</dbReference>
<feature type="transmembrane region" description="Helical" evidence="7">
    <location>
        <begin position="132"/>
        <end position="153"/>
    </location>
</feature>
<dbReference type="Proteomes" id="UP000012174">
    <property type="component" value="Unassembled WGS sequence"/>
</dbReference>
<evidence type="ECO:0000313" key="10">
    <source>
        <dbReference type="Proteomes" id="UP000012174"/>
    </source>
</evidence>
<feature type="compositionally biased region" description="Polar residues" evidence="6">
    <location>
        <begin position="463"/>
        <end position="473"/>
    </location>
</feature>
<dbReference type="Pfam" id="PF20684">
    <property type="entry name" value="Fung_rhodopsin"/>
    <property type="match status" value="1"/>
</dbReference>
<feature type="region of interest" description="Disordered" evidence="6">
    <location>
        <begin position="419"/>
        <end position="473"/>
    </location>
</feature>
<evidence type="ECO:0000256" key="3">
    <source>
        <dbReference type="ARBA" id="ARBA00022989"/>
    </source>
</evidence>
<evidence type="ECO:0000259" key="8">
    <source>
        <dbReference type="Pfam" id="PF20684"/>
    </source>
</evidence>
<name>M7SPU6_EUTLA</name>
<dbReference type="AlphaFoldDB" id="M7SPU6"/>
<sequence>MATTIDNSGEPKPLINEKSTILGILIPFMVVQWICVSLRFWSRSKLRCLGYDDAFVLIAAIFATLGSIFICRSTENGLGEHFSQIGDENIVGFQRKYYISLVTYNVATTFTKLCLLAQYIRMFDSRGPLRRTCWAFLVVTVLWGAAFIVIAVVPCVPVSAFWDRGTGRCYGYGSIDSPALQRTYTAHNTTNVLLDLVVLAIPVPLYFEKSTPWKTRIGIGCLLMLGVGVNLVSIWRLQTIIQTKATTYPVADPTWYGPKSIVLATIEVNLASICASIPVFWPILSQSLNKIFVTQEVHVVHQHRRLSGGEHDHRQCGYLDEGEGCAAEDHYELRASESGTTSHSRAGSESSLNLFRAKSGASVLTKLQREKERDRNHHNHYPAPPMPTLHHNHHHHNQHYSDKYVASRVAPLGDCNSNISASNEIKSDGQKGFKKEQERFGSRNGSGGGGGGGLGGGGGGAGFQQQPKSMFED</sequence>
<feature type="domain" description="Rhodopsin" evidence="8">
    <location>
        <begin position="38"/>
        <end position="285"/>
    </location>
</feature>
<dbReference type="OMA" id="MPIFWPI"/>
<evidence type="ECO:0000313" key="9">
    <source>
        <dbReference type="EMBL" id="EMR66473.1"/>
    </source>
</evidence>
<evidence type="ECO:0000256" key="6">
    <source>
        <dbReference type="SAM" id="MobiDB-lite"/>
    </source>
</evidence>
<dbReference type="OrthoDB" id="61113at2759"/>
<dbReference type="InterPro" id="IPR052337">
    <property type="entry name" value="SAT4-like"/>
</dbReference>
<feature type="transmembrane region" description="Helical" evidence="7">
    <location>
        <begin position="261"/>
        <end position="284"/>
    </location>
</feature>
<evidence type="ECO:0000256" key="2">
    <source>
        <dbReference type="ARBA" id="ARBA00022692"/>
    </source>
</evidence>
<feature type="compositionally biased region" description="Gly residues" evidence="6">
    <location>
        <begin position="444"/>
        <end position="462"/>
    </location>
</feature>
<comment type="subcellular location">
    <subcellularLocation>
        <location evidence="1">Membrane</location>
        <topology evidence="1">Multi-pass membrane protein</topology>
    </subcellularLocation>
</comment>
<dbReference type="PANTHER" id="PTHR33048">
    <property type="entry name" value="PTH11-LIKE INTEGRAL MEMBRANE PROTEIN (AFU_ORTHOLOGUE AFUA_5G11245)"/>
    <property type="match status" value="1"/>
</dbReference>
<dbReference type="eggNOG" id="ENOG502SNIC">
    <property type="taxonomic scope" value="Eukaryota"/>
</dbReference>
<feature type="transmembrane region" description="Helical" evidence="7">
    <location>
        <begin position="20"/>
        <end position="41"/>
    </location>
</feature>
<feature type="transmembrane region" description="Helical" evidence="7">
    <location>
        <begin position="219"/>
        <end position="241"/>
    </location>
</feature>
<keyword evidence="2 7" id="KW-0812">Transmembrane</keyword>
<dbReference type="KEGG" id="ela:UCREL1_6551"/>
<keyword evidence="4 7" id="KW-0472">Membrane</keyword>
<dbReference type="EMBL" id="KB706647">
    <property type="protein sequence ID" value="EMR66473.1"/>
    <property type="molecule type" value="Genomic_DNA"/>
</dbReference>
<evidence type="ECO:0000256" key="5">
    <source>
        <dbReference type="ARBA" id="ARBA00038359"/>
    </source>
</evidence>